<proteinExistence type="inferred from homology"/>
<protein>
    <submittedName>
        <fullName evidence="3">Toxin MazF</fullName>
    </submittedName>
</protein>
<dbReference type="EMBL" id="CP022315">
    <property type="protein sequence ID" value="ASK61518.1"/>
    <property type="molecule type" value="Genomic_DNA"/>
</dbReference>
<dbReference type="KEGG" id="vil:CFK37_04685"/>
<accession>A0A220U0B9</accession>
<dbReference type="InterPro" id="IPR003477">
    <property type="entry name" value="PemK-like"/>
</dbReference>
<keyword evidence="2" id="KW-1277">Toxin-antitoxin system</keyword>
<organism evidence="3 4">
    <name type="scientific">Virgibacillus phasianinus</name>
    <dbReference type="NCBI Taxonomy" id="2017483"/>
    <lineage>
        <taxon>Bacteria</taxon>
        <taxon>Bacillati</taxon>
        <taxon>Bacillota</taxon>
        <taxon>Bacilli</taxon>
        <taxon>Bacillales</taxon>
        <taxon>Bacillaceae</taxon>
        <taxon>Virgibacillus</taxon>
    </lineage>
</organism>
<dbReference type="InterPro" id="IPR011067">
    <property type="entry name" value="Plasmid_toxin/cell-grow_inhib"/>
</dbReference>
<dbReference type="OrthoDB" id="9808744at2"/>
<dbReference type="Gene3D" id="2.30.30.110">
    <property type="match status" value="1"/>
</dbReference>
<dbReference type="GO" id="GO:0016075">
    <property type="term" value="P:rRNA catabolic process"/>
    <property type="evidence" value="ECO:0007669"/>
    <property type="project" value="TreeGrafter"/>
</dbReference>
<dbReference type="AlphaFoldDB" id="A0A220U0B9"/>
<keyword evidence="4" id="KW-1185">Reference proteome</keyword>
<dbReference type="SUPFAM" id="SSF50118">
    <property type="entry name" value="Cell growth inhibitor/plasmid maintenance toxic component"/>
    <property type="match status" value="1"/>
</dbReference>
<evidence type="ECO:0000313" key="3">
    <source>
        <dbReference type="EMBL" id="ASK61518.1"/>
    </source>
</evidence>
<evidence type="ECO:0000256" key="2">
    <source>
        <dbReference type="ARBA" id="ARBA00022649"/>
    </source>
</evidence>
<dbReference type="RefSeq" id="WP_089060795.1">
    <property type="nucleotide sequence ID" value="NZ_CP022315.1"/>
</dbReference>
<dbReference type="GO" id="GO:0004521">
    <property type="term" value="F:RNA endonuclease activity"/>
    <property type="evidence" value="ECO:0007669"/>
    <property type="project" value="TreeGrafter"/>
</dbReference>
<dbReference type="PANTHER" id="PTHR33988">
    <property type="entry name" value="ENDORIBONUCLEASE MAZF-RELATED"/>
    <property type="match status" value="1"/>
</dbReference>
<dbReference type="GO" id="GO:0003677">
    <property type="term" value="F:DNA binding"/>
    <property type="evidence" value="ECO:0007669"/>
    <property type="project" value="InterPro"/>
</dbReference>
<gene>
    <name evidence="3" type="ORF">CFK37_04685</name>
</gene>
<reference evidence="3 4" key="1">
    <citation type="submission" date="2017-07" db="EMBL/GenBank/DDBJ databases">
        <title>Virgibacillus sp. LM2416.</title>
        <authorList>
            <person name="Tak E.J."/>
            <person name="Bae J.-W."/>
        </authorList>
    </citation>
    <scope>NUCLEOTIDE SEQUENCE [LARGE SCALE GENOMIC DNA]</scope>
    <source>
        <strain evidence="3 4">LM2416</strain>
    </source>
</reference>
<comment type="similarity">
    <text evidence="1">Belongs to the PemK/MazF family.</text>
</comment>
<name>A0A220U0B9_9BACI</name>
<dbReference type="Pfam" id="PF02452">
    <property type="entry name" value="PemK_toxin"/>
    <property type="match status" value="1"/>
</dbReference>
<sequence>MTTYKARQGDIIQLDFNPQKGFEQKGKRPAIVVSNNFFNKLSSLAIVCPISNVSSNFPLNVNLNNQTRTTGSILCQHVKSLDLTARNAEFTEPLPKKLLQEVLNIIHSEF</sequence>
<dbReference type="PANTHER" id="PTHR33988:SF3">
    <property type="entry name" value="ENDORIBONUCLEASE TOXIN CHPB-RELATED"/>
    <property type="match status" value="1"/>
</dbReference>
<dbReference type="GO" id="GO:0006402">
    <property type="term" value="P:mRNA catabolic process"/>
    <property type="evidence" value="ECO:0007669"/>
    <property type="project" value="TreeGrafter"/>
</dbReference>
<dbReference type="Proteomes" id="UP000198312">
    <property type="component" value="Chromosome"/>
</dbReference>
<evidence type="ECO:0000313" key="4">
    <source>
        <dbReference type="Proteomes" id="UP000198312"/>
    </source>
</evidence>
<evidence type="ECO:0000256" key="1">
    <source>
        <dbReference type="ARBA" id="ARBA00007521"/>
    </source>
</evidence>